<gene>
    <name evidence="1" type="ORF">B0T20DRAFT_491233</name>
</gene>
<evidence type="ECO:0000313" key="2">
    <source>
        <dbReference type="Proteomes" id="UP001281003"/>
    </source>
</evidence>
<name>A0AAE0NVF8_SORBR</name>
<protein>
    <submittedName>
        <fullName evidence="1">Uncharacterized protein</fullName>
    </submittedName>
</protein>
<evidence type="ECO:0000313" key="1">
    <source>
        <dbReference type="EMBL" id="KAK3388340.1"/>
    </source>
</evidence>
<proteinExistence type="predicted"/>
<dbReference type="EMBL" id="JAUTDP010000016">
    <property type="protein sequence ID" value="KAK3388340.1"/>
    <property type="molecule type" value="Genomic_DNA"/>
</dbReference>
<dbReference type="Proteomes" id="UP001281003">
    <property type="component" value="Unassembled WGS sequence"/>
</dbReference>
<dbReference type="AlphaFoldDB" id="A0AAE0NVF8"/>
<organism evidence="1 2">
    <name type="scientific">Sordaria brevicollis</name>
    <dbReference type="NCBI Taxonomy" id="83679"/>
    <lineage>
        <taxon>Eukaryota</taxon>
        <taxon>Fungi</taxon>
        <taxon>Dikarya</taxon>
        <taxon>Ascomycota</taxon>
        <taxon>Pezizomycotina</taxon>
        <taxon>Sordariomycetes</taxon>
        <taxon>Sordariomycetidae</taxon>
        <taxon>Sordariales</taxon>
        <taxon>Sordariaceae</taxon>
        <taxon>Sordaria</taxon>
    </lineage>
</organism>
<reference evidence="1" key="2">
    <citation type="submission" date="2023-07" db="EMBL/GenBank/DDBJ databases">
        <authorList>
            <consortium name="Lawrence Berkeley National Laboratory"/>
            <person name="Haridas S."/>
            <person name="Hensen N."/>
            <person name="Bonometti L."/>
            <person name="Westerberg I."/>
            <person name="Brannstrom I.O."/>
            <person name="Guillou S."/>
            <person name="Cros-Aarteil S."/>
            <person name="Calhoun S."/>
            <person name="Kuo A."/>
            <person name="Mondo S."/>
            <person name="Pangilinan J."/>
            <person name="Riley R."/>
            <person name="LaButti K."/>
            <person name="Andreopoulos B."/>
            <person name="Lipzen A."/>
            <person name="Chen C."/>
            <person name="Yanf M."/>
            <person name="Daum C."/>
            <person name="Ng V."/>
            <person name="Clum A."/>
            <person name="Steindorff A."/>
            <person name="Ohm R."/>
            <person name="Martin F."/>
            <person name="Silar P."/>
            <person name="Natvig D."/>
            <person name="Lalanne C."/>
            <person name="Gautier V."/>
            <person name="Ament-velasquez S.L."/>
            <person name="Kruys A."/>
            <person name="Hutchinson M.I."/>
            <person name="Powell A.J."/>
            <person name="Barry K."/>
            <person name="Miller A.N."/>
            <person name="Grigoriev I.V."/>
            <person name="Debuchy R."/>
            <person name="Gladieux P."/>
            <person name="Thoren M.H."/>
            <person name="Johannesson H."/>
        </authorList>
    </citation>
    <scope>NUCLEOTIDE SEQUENCE</scope>
    <source>
        <strain evidence="1">FGSC 1904</strain>
    </source>
</reference>
<keyword evidence="2" id="KW-1185">Reference proteome</keyword>
<sequence length="145" mass="14534">MAAPAPASDREDLAQAIDFVGLALHQAEEELARSLAAAPDQDAWKDHFAACLALMKQGPVAPFAVAPPAPGPATAAAAAPAPAVPAAPNAAQVAATTLDLNIPLALLGVEPMAYLVQTPGGGVLTRVYSSVRCCGYVVGLANLLS</sequence>
<comment type="caution">
    <text evidence="1">The sequence shown here is derived from an EMBL/GenBank/DDBJ whole genome shotgun (WGS) entry which is preliminary data.</text>
</comment>
<accession>A0AAE0NVF8</accession>
<reference evidence="1" key="1">
    <citation type="journal article" date="2023" name="Mol. Phylogenet. Evol.">
        <title>Genome-scale phylogeny and comparative genomics of the fungal order Sordariales.</title>
        <authorList>
            <person name="Hensen N."/>
            <person name="Bonometti L."/>
            <person name="Westerberg I."/>
            <person name="Brannstrom I.O."/>
            <person name="Guillou S."/>
            <person name="Cros-Aarteil S."/>
            <person name="Calhoun S."/>
            <person name="Haridas S."/>
            <person name="Kuo A."/>
            <person name="Mondo S."/>
            <person name="Pangilinan J."/>
            <person name="Riley R."/>
            <person name="LaButti K."/>
            <person name="Andreopoulos B."/>
            <person name="Lipzen A."/>
            <person name="Chen C."/>
            <person name="Yan M."/>
            <person name="Daum C."/>
            <person name="Ng V."/>
            <person name="Clum A."/>
            <person name="Steindorff A."/>
            <person name="Ohm R.A."/>
            <person name="Martin F."/>
            <person name="Silar P."/>
            <person name="Natvig D.O."/>
            <person name="Lalanne C."/>
            <person name="Gautier V."/>
            <person name="Ament-Velasquez S.L."/>
            <person name="Kruys A."/>
            <person name="Hutchinson M.I."/>
            <person name="Powell A.J."/>
            <person name="Barry K."/>
            <person name="Miller A.N."/>
            <person name="Grigoriev I.V."/>
            <person name="Debuchy R."/>
            <person name="Gladieux P."/>
            <person name="Hiltunen Thoren M."/>
            <person name="Johannesson H."/>
        </authorList>
    </citation>
    <scope>NUCLEOTIDE SEQUENCE</scope>
    <source>
        <strain evidence="1">FGSC 1904</strain>
    </source>
</reference>